<evidence type="ECO:0000256" key="4">
    <source>
        <dbReference type="ARBA" id="ARBA00022605"/>
    </source>
</evidence>
<evidence type="ECO:0000256" key="3">
    <source>
        <dbReference type="ARBA" id="ARBA00022490"/>
    </source>
</evidence>
<dbReference type="EMBL" id="JBBMQO010000002">
    <property type="protein sequence ID" value="MEM5500657.1"/>
    <property type="molecule type" value="Genomic_DNA"/>
</dbReference>
<comment type="catalytic activity">
    <reaction evidence="1 7">
        <text>1-(5-phospho-beta-D-ribosyl)-5'-AMP + H2O = 1-(5-phospho-beta-D-ribosyl)-5-[(5-phospho-beta-D-ribosylamino)methylideneamino]imidazole-4-carboxamide</text>
        <dbReference type="Rhea" id="RHEA:20049"/>
        <dbReference type="ChEBI" id="CHEBI:15377"/>
        <dbReference type="ChEBI" id="CHEBI:58435"/>
        <dbReference type="ChEBI" id="CHEBI:59457"/>
        <dbReference type="EC" id="3.5.4.19"/>
    </reaction>
</comment>
<comment type="similarity">
    <text evidence="7">Belongs to the PRA-CH family.</text>
</comment>
<evidence type="ECO:0000313" key="10">
    <source>
        <dbReference type="Proteomes" id="UP001477870"/>
    </source>
</evidence>
<evidence type="ECO:0000256" key="2">
    <source>
        <dbReference type="ARBA" id="ARBA00005169"/>
    </source>
</evidence>
<evidence type="ECO:0000256" key="7">
    <source>
        <dbReference type="HAMAP-Rule" id="MF_01021"/>
    </source>
</evidence>
<accession>A0ABU9T3F4</accession>
<feature type="binding site" evidence="7">
    <location>
        <position position="92"/>
    </location>
    <ligand>
        <name>Mg(2+)</name>
        <dbReference type="ChEBI" id="CHEBI:18420"/>
    </ligand>
</feature>
<dbReference type="InterPro" id="IPR002496">
    <property type="entry name" value="PRib_AMP_CycHydrolase_dom"/>
</dbReference>
<comment type="function">
    <text evidence="7">Catalyzes the hydrolysis of the adenine ring of phosphoribosyl-AMP.</text>
</comment>
<feature type="binding site" evidence="7">
    <location>
        <position position="94"/>
    </location>
    <ligand>
        <name>Mg(2+)</name>
        <dbReference type="ChEBI" id="CHEBI:18420"/>
    </ligand>
</feature>
<evidence type="ECO:0000313" key="9">
    <source>
        <dbReference type="EMBL" id="MEM5500657.1"/>
    </source>
</evidence>
<comment type="caution">
    <text evidence="9">The sequence shown here is derived from an EMBL/GenBank/DDBJ whole genome shotgun (WGS) entry which is preliminary data.</text>
</comment>
<dbReference type="SUPFAM" id="SSF141734">
    <property type="entry name" value="HisI-like"/>
    <property type="match status" value="1"/>
</dbReference>
<comment type="pathway">
    <text evidence="2 7">Amino-acid biosynthesis; L-histidine biosynthesis; L-histidine from 5-phospho-alpha-D-ribose 1-diphosphate: step 3/9.</text>
</comment>
<feature type="binding site" evidence="7">
    <location>
        <position position="90"/>
    </location>
    <ligand>
        <name>Mg(2+)</name>
        <dbReference type="ChEBI" id="CHEBI:18420"/>
    </ligand>
</feature>
<dbReference type="InterPro" id="IPR038019">
    <property type="entry name" value="PRib_AMP_CycHydrolase_sf"/>
</dbReference>
<dbReference type="Proteomes" id="UP001477870">
    <property type="component" value="Unassembled WGS sequence"/>
</dbReference>
<dbReference type="InterPro" id="IPR026660">
    <property type="entry name" value="PRA-CH"/>
</dbReference>
<evidence type="ECO:0000256" key="1">
    <source>
        <dbReference type="ARBA" id="ARBA00000024"/>
    </source>
</evidence>
<keyword evidence="7" id="KW-0479">Metal-binding</keyword>
<dbReference type="PANTHER" id="PTHR42945:SF1">
    <property type="entry name" value="HISTIDINE BIOSYNTHESIS BIFUNCTIONAL PROTEIN HIS7"/>
    <property type="match status" value="1"/>
</dbReference>
<keyword evidence="3 7" id="KW-0963">Cytoplasm</keyword>
<feature type="binding site" evidence="7">
    <location>
        <position position="91"/>
    </location>
    <ligand>
        <name>Zn(2+)</name>
        <dbReference type="ChEBI" id="CHEBI:29105"/>
        <note>ligand shared between dimeric partners</note>
    </ligand>
</feature>
<feature type="domain" description="Phosphoribosyl-AMP cyclohydrolase" evidence="8">
    <location>
        <begin position="43"/>
        <end position="118"/>
    </location>
</feature>
<comment type="subcellular location">
    <subcellularLocation>
        <location evidence="7">Cytoplasm</location>
    </subcellularLocation>
</comment>
<dbReference type="NCBIfam" id="NF000768">
    <property type="entry name" value="PRK00051.1"/>
    <property type="match status" value="1"/>
</dbReference>
<comment type="cofactor">
    <cofactor evidence="7">
        <name>Zn(2+)</name>
        <dbReference type="ChEBI" id="CHEBI:29105"/>
    </cofactor>
    <text evidence="7">Binds 1 zinc ion per subunit.</text>
</comment>
<dbReference type="HAMAP" id="MF_01021">
    <property type="entry name" value="HisI"/>
    <property type="match status" value="1"/>
</dbReference>
<protein>
    <recommendedName>
        <fullName evidence="7">Phosphoribosyl-AMP cyclohydrolase</fullName>
        <shortName evidence="7">PRA-CH</shortName>
        <ecNumber evidence="7">3.5.4.19</ecNumber>
    </recommendedName>
</protein>
<dbReference type="GO" id="GO:0004635">
    <property type="term" value="F:phosphoribosyl-AMP cyclohydrolase activity"/>
    <property type="evidence" value="ECO:0007669"/>
    <property type="project" value="UniProtKB-EC"/>
</dbReference>
<evidence type="ECO:0000256" key="5">
    <source>
        <dbReference type="ARBA" id="ARBA00022801"/>
    </source>
</evidence>
<feature type="binding site" evidence="7">
    <location>
        <position position="109"/>
    </location>
    <ligand>
        <name>Zn(2+)</name>
        <dbReference type="ChEBI" id="CHEBI:29105"/>
        <note>ligand shared between dimeric partners</note>
    </ligand>
</feature>
<reference evidence="9 10" key="1">
    <citation type="submission" date="2024-03" db="EMBL/GenBank/DDBJ databases">
        <title>Community enrichment and isolation of bacterial strains for fucoidan degradation.</title>
        <authorList>
            <person name="Sichert A."/>
        </authorList>
    </citation>
    <scope>NUCLEOTIDE SEQUENCE [LARGE SCALE GENOMIC DNA]</scope>
    <source>
        <strain evidence="9 10">AS62</strain>
    </source>
</reference>
<keyword evidence="7" id="KW-0460">Magnesium</keyword>
<keyword evidence="10" id="KW-1185">Reference proteome</keyword>
<keyword evidence="5 7" id="KW-0378">Hydrolase</keyword>
<comment type="cofactor">
    <cofactor evidence="7">
        <name>Mg(2+)</name>
        <dbReference type="ChEBI" id="CHEBI:18420"/>
    </cofactor>
    <text evidence="7">Binds 1 Mg(2+) ion per subunit.</text>
</comment>
<dbReference type="PANTHER" id="PTHR42945">
    <property type="entry name" value="HISTIDINE BIOSYNTHESIS BIFUNCTIONAL PROTEIN"/>
    <property type="match status" value="1"/>
</dbReference>
<dbReference type="Pfam" id="PF01502">
    <property type="entry name" value="PRA-CH"/>
    <property type="match status" value="1"/>
</dbReference>
<keyword evidence="7" id="KW-0862">Zinc</keyword>
<proteinExistence type="inferred from homology"/>
<dbReference type="EC" id="3.5.4.19" evidence="7"/>
<organism evidence="9 10">
    <name type="scientific">Ahrensia kielensis</name>
    <dbReference type="NCBI Taxonomy" id="76980"/>
    <lineage>
        <taxon>Bacteria</taxon>
        <taxon>Pseudomonadati</taxon>
        <taxon>Pseudomonadota</taxon>
        <taxon>Alphaproteobacteria</taxon>
        <taxon>Hyphomicrobiales</taxon>
        <taxon>Ahrensiaceae</taxon>
        <taxon>Ahrensia</taxon>
    </lineage>
</organism>
<sequence>MVFASADVSKQELDSGDLFRPRFNEAGLITAIAVDAEDNTILMVAYMNAEALQLSLQTGIAHYWSRSRNALWKKGETSGNVQIIAEIRTDCDQDVVMMRVRTQDSGANCHTGRKSCFYRSLEVADDGKVVLSFDEKDQPRFDPSKVYK</sequence>
<comment type="subunit">
    <text evidence="7">Homodimer.</text>
</comment>
<keyword evidence="4 7" id="KW-0028">Amino-acid biosynthesis</keyword>
<gene>
    <name evidence="7 9" type="primary">hisI</name>
    <name evidence="9" type="ORF">WNY59_03540</name>
</gene>
<keyword evidence="6 7" id="KW-0368">Histidine biosynthesis</keyword>
<evidence type="ECO:0000259" key="8">
    <source>
        <dbReference type="Pfam" id="PF01502"/>
    </source>
</evidence>
<dbReference type="Gene3D" id="3.10.20.810">
    <property type="entry name" value="Phosphoribosyl-AMP cyclohydrolase"/>
    <property type="match status" value="1"/>
</dbReference>
<feature type="binding site" evidence="7">
    <location>
        <position position="116"/>
    </location>
    <ligand>
        <name>Zn(2+)</name>
        <dbReference type="ChEBI" id="CHEBI:29105"/>
        <note>ligand shared between dimeric partners</note>
    </ligand>
</feature>
<name>A0ABU9T3F4_9HYPH</name>
<evidence type="ECO:0000256" key="6">
    <source>
        <dbReference type="ARBA" id="ARBA00023102"/>
    </source>
</evidence>